<evidence type="ECO:0008006" key="4">
    <source>
        <dbReference type="Google" id="ProtNLM"/>
    </source>
</evidence>
<feature type="compositionally biased region" description="Pro residues" evidence="1">
    <location>
        <begin position="82"/>
        <end position="91"/>
    </location>
</feature>
<dbReference type="SUPFAM" id="SSF47090">
    <property type="entry name" value="PGBD-like"/>
    <property type="match status" value="1"/>
</dbReference>
<name>L1L7W7_9ACTN</name>
<dbReference type="PATRIC" id="fig|698759.3.peg.567"/>
<reference evidence="2 3" key="1">
    <citation type="submission" date="2012-11" db="EMBL/GenBank/DDBJ databases">
        <authorList>
            <person name="Huguet-Tapia J.C."/>
            <person name="Durkin A.S."/>
            <person name="Pettis G.S."/>
            <person name="Badger J.H."/>
        </authorList>
    </citation>
    <scope>NUCLEOTIDE SEQUENCE [LARGE SCALE GENOMIC DNA]</scope>
    <source>
        <strain evidence="2 3">91-03</strain>
    </source>
</reference>
<dbReference type="RefSeq" id="WP_009297222.1">
    <property type="nucleotide sequence ID" value="NZ_AEJC01000055.1"/>
</dbReference>
<protein>
    <recommendedName>
        <fullName evidence="4">N-acetylmuramoyl-L-alanine amidase</fullName>
    </recommendedName>
</protein>
<dbReference type="AlphaFoldDB" id="L1L7W7"/>
<dbReference type="InterPro" id="IPR036366">
    <property type="entry name" value="PGBDSf"/>
</dbReference>
<dbReference type="Gene3D" id="1.10.101.10">
    <property type="entry name" value="PGBD-like superfamily/PGBD"/>
    <property type="match status" value="1"/>
</dbReference>
<dbReference type="Proteomes" id="UP000010411">
    <property type="component" value="Unassembled WGS sequence"/>
</dbReference>
<comment type="caution">
    <text evidence="2">The sequence shown here is derived from an EMBL/GenBank/DDBJ whole genome shotgun (WGS) entry which is preliminary data.</text>
</comment>
<dbReference type="InterPro" id="IPR036365">
    <property type="entry name" value="PGBD-like_sf"/>
</dbReference>
<evidence type="ECO:0000256" key="1">
    <source>
        <dbReference type="SAM" id="MobiDB-lite"/>
    </source>
</evidence>
<evidence type="ECO:0000313" key="2">
    <source>
        <dbReference type="EMBL" id="EKX68884.1"/>
    </source>
</evidence>
<sequence length="404" mass="43523">MRRESAMTSFHAAVIHADQSVTYHGTVDTHHLRAVRAIAALPDTPRHVVEHPRRPGSVFVLREDGDLEWYRPVETARTPARPGDPAPPVPGPEQRGPGARAVDEAVRSTAQDPGTSWIAAAIRFGDGAIGGPMDTPRNPPRVVHHTTESPAGGKYLEAVASYLIRVAAEPHLIYCPVTDRVGQFGPLGHSARALRNDGPRRTNREGLVCVQIEVLGRAAEPWTDGWDPRDKPGWQRILAAIRSWGVPDRWPAGPPVPYDGDPAPRSRSVWQSEGGHFGHCHVPGNDHDDPGAIDTAKVLSVGAGSRPRVSLARVVAAARTDPPAPDGHRTHPTDVRLVEEALAAEGLLERGYVDGSFGTRTIEAYAAWQRSRAGGSYRGRDADGVPGRASLTRLGDRHGFTVIA</sequence>
<evidence type="ECO:0000313" key="3">
    <source>
        <dbReference type="Proteomes" id="UP000010411"/>
    </source>
</evidence>
<feature type="region of interest" description="Disordered" evidence="1">
    <location>
        <begin position="75"/>
        <end position="112"/>
    </location>
</feature>
<dbReference type="EMBL" id="AEJC01000055">
    <property type="protein sequence ID" value="EKX68884.1"/>
    <property type="molecule type" value="Genomic_DNA"/>
</dbReference>
<accession>L1L7W7</accession>
<gene>
    <name evidence="2" type="ORF">STRIP9103_06777</name>
</gene>
<keyword evidence="3" id="KW-1185">Reference proteome</keyword>
<organism evidence="2 3">
    <name type="scientific">Streptomyces ipomoeae 91-03</name>
    <dbReference type="NCBI Taxonomy" id="698759"/>
    <lineage>
        <taxon>Bacteria</taxon>
        <taxon>Bacillati</taxon>
        <taxon>Actinomycetota</taxon>
        <taxon>Actinomycetes</taxon>
        <taxon>Kitasatosporales</taxon>
        <taxon>Streptomycetaceae</taxon>
        <taxon>Streptomyces</taxon>
    </lineage>
</organism>
<proteinExistence type="predicted"/>